<dbReference type="Proteomes" id="UP000622166">
    <property type="component" value="Unassembled WGS sequence"/>
</dbReference>
<name>A0A918UFK5_9ACTN</name>
<feature type="compositionally biased region" description="Polar residues" evidence="1">
    <location>
        <begin position="91"/>
        <end position="105"/>
    </location>
</feature>
<dbReference type="EMBL" id="BMVW01000002">
    <property type="protein sequence ID" value="GGZ01233.1"/>
    <property type="molecule type" value="Genomic_DNA"/>
</dbReference>
<dbReference type="InterPro" id="IPR036979">
    <property type="entry name" value="CM_dom_sf"/>
</dbReference>
<proteinExistence type="predicted"/>
<sequence>MRPAAATALRCTRLTAQRRAAGGPTIELARENDVLQQYSEALGRPGISLAMLLTELGRRWLPARGLDFDTIKTSADVPLTDQGTDAGGGSPLSTGGVSARSSPMD</sequence>
<reference evidence="2" key="2">
    <citation type="submission" date="2020-09" db="EMBL/GenBank/DDBJ databases">
        <authorList>
            <person name="Sun Q."/>
            <person name="Ohkuma M."/>
        </authorList>
    </citation>
    <scope>NUCLEOTIDE SEQUENCE</scope>
    <source>
        <strain evidence="2">JCM 4815</strain>
    </source>
</reference>
<evidence type="ECO:0000313" key="2">
    <source>
        <dbReference type="EMBL" id="GGZ01233.1"/>
    </source>
</evidence>
<evidence type="ECO:0000256" key="1">
    <source>
        <dbReference type="SAM" id="MobiDB-lite"/>
    </source>
</evidence>
<keyword evidence="3" id="KW-1185">Reference proteome</keyword>
<feature type="region of interest" description="Disordered" evidence="1">
    <location>
        <begin position="75"/>
        <end position="105"/>
    </location>
</feature>
<dbReference type="GO" id="GO:0046417">
    <property type="term" value="P:chorismate metabolic process"/>
    <property type="evidence" value="ECO:0007669"/>
    <property type="project" value="InterPro"/>
</dbReference>
<comment type="caution">
    <text evidence="2">The sequence shown here is derived from an EMBL/GenBank/DDBJ whole genome shotgun (WGS) entry which is preliminary data.</text>
</comment>
<dbReference type="Gene3D" id="1.20.59.10">
    <property type="entry name" value="Chorismate mutase"/>
    <property type="match status" value="1"/>
</dbReference>
<dbReference type="AlphaFoldDB" id="A0A918UFK5"/>
<organism evidence="2 3">
    <name type="scientific">Streptomyces poonensis</name>
    <dbReference type="NCBI Taxonomy" id="68255"/>
    <lineage>
        <taxon>Bacteria</taxon>
        <taxon>Bacillati</taxon>
        <taxon>Actinomycetota</taxon>
        <taxon>Actinomycetes</taxon>
        <taxon>Kitasatosporales</taxon>
        <taxon>Streptomycetaceae</taxon>
        <taxon>Streptomyces</taxon>
    </lineage>
</organism>
<protein>
    <submittedName>
        <fullName evidence="2">Uncharacterized protein</fullName>
    </submittedName>
</protein>
<gene>
    <name evidence="2" type="ORF">GCM10010365_20270</name>
</gene>
<evidence type="ECO:0000313" key="3">
    <source>
        <dbReference type="Proteomes" id="UP000622166"/>
    </source>
</evidence>
<reference evidence="2" key="1">
    <citation type="journal article" date="2014" name="Int. J. Syst. Evol. Microbiol.">
        <title>Complete genome sequence of Corynebacterium casei LMG S-19264T (=DSM 44701T), isolated from a smear-ripened cheese.</title>
        <authorList>
            <consortium name="US DOE Joint Genome Institute (JGI-PGF)"/>
            <person name="Walter F."/>
            <person name="Albersmeier A."/>
            <person name="Kalinowski J."/>
            <person name="Ruckert C."/>
        </authorList>
    </citation>
    <scope>NUCLEOTIDE SEQUENCE</scope>
    <source>
        <strain evidence="2">JCM 4815</strain>
    </source>
</reference>
<accession>A0A918UFK5</accession>